<organism evidence="14 15">
    <name type="scientific">Treponema berlinense</name>
    <dbReference type="NCBI Taxonomy" id="225004"/>
    <lineage>
        <taxon>Bacteria</taxon>
        <taxon>Pseudomonadati</taxon>
        <taxon>Spirochaetota</taxon>
        <taxon>Spirochaetia</taxon>
        <taxon>Spirochaetales</taxon>
        <taxon>Treponemataceae</taxon>
        <taxon>Treponema</taxon>
    </lineage>
</organism>
<dbReference type="InterPro" id="IPR022754">
    <property type="entry name" value="DNA_pol_III_gamma-3"/>
</dbReference>
<comment type="function">
    <text evidence="11">DNA polymerase III is a complex, multichain enzyme responsible for most of the replicative synthesis in bacteria. This DNA polymerase also exhibits 3' to 5' exonuclease activity.</text>
</comment>
<feature type="region of interest" description="Disordered" evidence="12">
    <location>
        <begin position="404"/>
        <end position="425"/>
    </location>
</feature>
<dbReference type="EC" id="2.7.7.7" evidence="11"/>
<dbReference type="STRING" id="225004.SAMN02745152_01279"/>
<name>A0A1T4NN10_9SPIR</name>
<dbReference type="InterPro" id="IPR003593">
    <property type="entry name" value="AAA+_ATPase"/>
</dbReference>
<keyword evidence="3 11" id="KW-0548">Nucleotidyltransferase</keyword>
<dbReference type="PRINTS" id="PR00300">
    <property type="entry name" value="CLPPROTEASEA"/>
</dbReference>
<dbReference type="NCBIfam" id="NF004046">
    <property type="entry name" value="PRK05563.1"/>
    <property type="match status" value="1"/>
</dbReference>
<keyword evidence="15" id="KW-1185">Reference proteome</keyword>
<proteinExistence type="inferred from homology"/>
<evidence type="ECO:0000256" key="12">
    <source>
        <dbReference type="SAM" id="MobiDB-lite"/>
    </source>
</evidence>
<comment type="similarity">
    <text evidence="1 11">Belongs to the DnaX/STICHEL family.</text>
</comment>
<evidence type="ECO:0000256" key="4">
    <source>
        <dbReference type="ARBA" id="ARBA00022705"/>
    </source>
</evidence>
<comment type="subunit">
    <text evidence="11">DNA polymerase III contains a core (composed of alpha, epsilon and theta chains) that associates with a tau subunit. This core dimerizes to form the POLIII' complex. PolIII' associates with the gamma complex (composed of gamma, delta, delta', psi and chi chains) and with the beta chain to form the complete DNA polymerase III complex.</text>
</comment>
<dbReference type="InterPro" id="IPR027417">
    <property type="entry name" value="P-loop_NTPase"/>
</dbReference>
<dbReference type="GO" id="GO:0046872">
    <property type="term" value="F:metal ion binding"/>
    <property type="evidence" value="ECO:0007669"/>
    <property type="project" value="UniProtKB-KW"/>
</dbReference>
<dbReference type="Pfam" id="PF22608">
    <property type="entry name" value="DNAX_ATPase_lid"/>
    <property type="match status" value="1"/>
</dbReference>
<gene>
    <name evidence="11" type="primary">dnaX</name>
    <name evidence="14" type="ORF">SAMN02745152_01279</name>
</gene>
<evidence type="ECO:0000256" key="8">
    <source>
        <dbReference type="ARBA" id="ARBA00022840"/>
    </source>
</evidence>
<feature type="domain" description="AAA+ ATPase" evidence="13">
    <location>
        <begin position="37"/>
        <end position="178"/>
    </location>
</feature>
<dbReference type="GO" id="GO:0003887">
    <property type="term" value="F:DNA-directed DNA polymerase activity"/>
    <property type="evidence" value="ECO:0007669"/>
    <property type="project" value="UniProtKB-KW"/>
</dbReference>
<feature type="region of interest" description="Disordered" evidence="12">
    <location>
        <begin position="437"/>
        <end position="462"/>
    </location>
</feature>
<keyword evidence="5" id="KW-0479">Metal-binding</keyword>
<dbReference type="GO" id="GO:0003677">
    <property type="term" value="F:DNA binding"/>
    <property type="evidence" value="ECO:0007669"/>
    <property type="project" value="InterPro"/>
</dbReference>
<dbReference type="Pfam" id="PF13177">
    <property type="entry name" value="DNA_pol3_delta2"/>
    <property type="match status" value="1"/>
</dbReference>
<dbReference type="Gene3D" id="1.10.8.60">
    <property type="match status" value="1"/>
</dbReference>
<evidence type="ECO:0000259" key="13">
    <source>
        <dbReference type="SMART" id="SM00382"/>
    </source>
</evidence>
<evidence type="ECO:0000256" key="2">
    <source>
        <dbReference type="ARBA" id="ARBA00022679"/>
    </source>
</evidence>
<evidence type="ECO:0000256" key="5">
    <source>
        <dbReference type="ARBA" id="ARBA00022723"/>
    </source>
</evidence>
<evidence type="ECO:0000256" key="3">
    <source>
        <dbReference type="ARBA" id="ARBA00022695"/>
    </source>
</evidence>
<dbReference type="InterPro" id="IPR050238">
    <property type="entry name" value="DNA_Rep/Repair_Clamp_Loader"/>
</dbReference>
<sequence>MSYEVTATRRRPQRFEDLVGQEFVAETFRNAIQSKKIAHAYLFSGPRGCGKTSTARILAKALNCAEGPTASPCGHCQQCLEITKGTCTDVIEIDGASNTSVNDVRQIKDEVLFPPQSCRYKIYIIDEVHMLSTSAFNALLKTIEEPPPYVIFIFATTELQKVPATIKSRCQQFNFRLVPVEKVKEQLALAASEIGIQAEDEALYWIARESTGSMRDAYTLFDQVAAFSGDKITYDKIRDKLGLVGVDRLNEIFEDCAENKTQSALEKLDSFLQAGISIEQLISNATDYLRSLLLIKNGITKESLLGQSAERFSAKVLSAWNSIQIERAVSIFLQLYRDIRYSLSPRYELELAFSRLSWLSQYVSPAEVKVAIDKTKAVLLQNAQPQMQSQPQKPRIFISPEPEVAPQAENRSFSNGGAEPPDQAAAHSVENFSGFENYAPEGSYAPDDMGFSQQENSVPEQNPQPAEFIRDMQTLKKTILAELSKSEKTAILATTLIQTAEWVLDGNTVKTTVASNFTQSQLQKQAAQISAIISQYYGENLQFSVSIKQTEKENNLENAPYEVQLLCSIFRGQIVSKGERTESPKPEKTEKTDDESDENIENSNFNNEIIEEDDESI</sequence>
<dbReference type="EMBL" id="FUXC01000006">
    <property type="protein sequence ID" value="SJZ80485.1"/>
    <property type="molecule type" value="Genomic_DNA"/>
</dbReference>
<dbReference type="InterPro" id="IPR008921">
    <property type="entry name" value="DNA_pol3_clamp-load_cplx_C"/>
</dbReference>
<evidence type="ECO:0000256" key="1">
    <source>
        <dbReference type="ARBA" id="ARBA00006360"/>
    </source>
</evidence>
<evidence type="ECO:0000256" key="6">
    <source>
        <dbReference type="ARBA" id="ARBA00022741"/>
    </source>
</evidence>
<evidence type="ECO:0000256" key="9">
    <source>
        <dbReference type="ARBA" id="ARBA00022932"/>
    </source>
</evidence>
<dbReference type="NCBIfam" id="TIGR02397">
    <property type="entry name" value="dnaX_nterm"/>
    <property type="match status" value="1"/>
</dbReference>
<evidence type="ECO:0000313" key="14">
    <source>
        <dbReference type="EMBL" id="SJZ80485.1"/>
    </source>
</evidence>
<dbReference type="Proteomes" id="UP000190395">
    <property type="component" value="Unassembled WGS sequence"/>
</dbReference>
<dbReference type="SUPFAM" id="SSF48019">
    <property type="entry name" value="post-AAA+ oligomerization domain-like"/>
    <property type="match status" value="1"/>
</dbReference>
<dbReference type="CDD" id="cd00009">
    <property type="entry name" value="AAA"/>
    <property type="match status" value="1"/>
</dbReference>
<dbReference type="OrthoDB" id="9810148at2"/>
<evidence type="ECO:0000313" key="15">
    <source>
        <dbReference type="Proteomes" id="UP000190395"/>
    </source>
</evidence>
<keyword evidence="2 11" id="KW-0808">Transferase</keyword>
<dbReference type="GO" id="GO:0005524">
    <property type="term" value="F:ATP binding"/>
    <property type="evidence" value="ECO:0007669"/>
    <property type="project" value="UniProtKB-KW"/>
</dbReference>
<dbReference type="CDD" id="cd18137">
    <property type="entry name" value="HLD_clamp_pol_III_gamma_tau"/>
    <property type="match status" value="1"/>
</dbReference>
<accession>A0A1T4NN10</accession>
<dbReference type="InterPro" id="IPR045085">
    <property type="entry name" value="HLD_clamp_pol_III_gamma_tau"/>
</dbReference>
<dbReference type="InterPro" id="IPR001270">
    <property type="entry name" value="ClpA/B"/>
</dbReference>
<evidence type="ECO:0000256" key="10">
    <source>
        <dbReference type="ARBA" id="ARBA00049244"/>
    </source>
</evidence>
<evidence type="ECO:0000256" key="11">
    <source>
        <dbReference type="RuleBase" id="RU364063"/>
    </source>
</evidence>
<dbReference type="GO" id="GO:0009360">
    <property type="term" value="C:DNA polymerase III complex"/>
    <property type="evidence" value="ECO:0007669"/>
    <property type="project" value="InterPro"/>
</dbReference>
<dbReference type="FunFam" id="3.40.50.300:FF:000014">
    <property type="entry name" value="DNA polymerase III subunit gamma/tau"/>
    <property type="match status" value="1"/>
</dbReference>
<evidence type="ECO:0000256" key="7">
    <source>
        <dbReference type="ARBA" id="ARBA00022833"/>
    </source>
</evidence>
<keyword evidence="4 11" id="KW-0235">DNA replication</keyword>
<dbReference type="Gene3D" id="3.40.50.300">
    <property type="entry name" value="P-loop containing nucleotide triphosphate hydrolases"/>
    <property type="match status" value="1"/>
</dbReference>
<dbReference type="SMART" id="SM00382">
    <property type="entry name" value="AAA"/>
    <property type="match status" value="1"/>
</dbReference>
<protein>
    <recommendedName>
        <fullName evidence="11">DNA polymerase III subunit gamma/tau</fullName>
        <ecNumber evidence="11">2.7.7.7</ecNumber>
    </recommendedName>
</protein>
<reference evidence="14 15" key="1">
    <citation type="submission" date="2017-02" db="EMBL/GenBank/DDBJ databases">
        <authorList>
            <person name="Peterson S.W."/>
        </authorList>
    </citation>
    <scope>NUCLEOTIDE SEQUENCE [LARGE SCALE GENOMIC DNA]</scope>
    <source>
        <strain evidence="14 15">ATCC BAA-909</strain>
    </source>
</reference>
<keyword evidence="6 11" id="KW-0547">Nucleotide-binding</keyword>
<feature type="compositionally biased region" description="Polar residues" evidence="12">
    <location>
        <begin position="451"/>
        <end position="462"/>
    </location>
</feature>
<feature type="compositionally biased region" description="Basic and acidic residues" evidence="12">
    <location>
        <begin position="577"/>
        <end position="591"/>
    </location>
</feature>
<dbReference type="PANTHER" id="PTHR11669:SF0">
    <property type="entry name" value="PROTEIN STICHEL-LIKE 2"/>
    <property type="match status" value="1"/>
</dbReference>
<dbReference type="PANTHER" id="PTHR11669">
    <property type="entry name" value="REPLICATION FACTOR C / DNA POLYMERASE III GAMMA-TAU SUBUNIT"/>
    <property type="match status" value="1"/>
</dbReference>
<dbReference type="Pfam" id="PF12169">
    <property type="entry name" value="DNA_pol3_gamma3"/>
    <property type="match status" value="1"/>
</dbReference>
<comment type="catalytic activity">
    <reaction evidence="10 11">
        <text>DNA(n) + a 2'-deoxyribonucleoside 5'-triphosphate = DNA(n+1) + diphosphate</text>
        <dbReference type="Rhea" id="RHEA:22508"/>
        <dbReference type="Rhea" id="RHEA-COMP:17339"/>
        <dbReference type="Rhea" id="RHEA-COMP:17340"/>
        <dbReference type="ChEBI" id="CHEBI:33019"/>
        <dbReference type="ChEBI" id="CHEBI:61560"/>
        <dbReference type="ChEBI" id="CHEBI:173112"/>
        <dbReference type="EC" id="2.7.7.7"/>
    </reaction>
</comment>
<dbReference type="RefSeq" id="WP_078931020.1">
    <property type="nucleotide sequence ID" value="NZ_FUXC01000006.1"/>
</dbReference>
<keyword evidence="7" id="KW-0862">Zinc</keyword>
<dbReference type="AlphaFoldDB" id="A0A1T4NN10"/>
<dbReference type="NCBIfam" id="NF005173">
    <property type="entry name" value="PRK06647.1"/>
    <property type="match status" value="1"/>
</dbReference>
<keyword evidence="8 11" id="KW-0067">ATP-binding</keyword>
<dbReference type="InterPro" id="IPR012763">
    <property type="entry name" value="DNA_pol_III_sug/sutau_N"/>
</dbReference>
<keyword evidence="9 11" id="KW-0239">DNA-directed DNA polymerase</keyword>
<dbReference type="SUPFAM" id="SSF52540">
    <property type="entry name" value="P-loop containing nucleoside triphosphate hydrolases"/>
    <property type="match status" value="1"/>
</dbReference>
<feature type="region of interest" description="Disordered" evidence="12">
    <location>
        <begin position="577"/>
        <end position="617"/>
    </location>
</feature>
<dbReference type="GeneID" id="303367521"/>
<dbReference type="Gene3D" id="1.20.272.10">
    <property type="match status" value="1"/>
</dbReference>
<dbReference type="GO" id="GO:0006261">
    <property type="term" value="P:DNA-templated DNA replication"/>
    <property type="evidence" value="ECO:0007669"/>
    <property type="project" value="TreeGrafter"/>
</dbReference>